<evidence type="ECO:0000256" key="2">
    <source>
        <dbReference type="ARBA" id="ARBA00022737"/>
    </source>
</evidence>
<dbReference type="InterPro" id="IPR001781">
    <property type="entry name" value="Znf_LIM"/>
</dbReference>
<dbReference type="Pfam" id="PF00412">
    <property type="entry name" value="LIM"/>
    <property type="match status" value="3"/>
</dbReference>
<evidence type="ECO:0000259" key="6">
    <source>
        <dbReference type="PROSITE" id="PS50023"/>
    </source>
</evidence>
<dbReference type="SMART" id="SM00132">
    <property type="entry name" value="LIM"/>
    <property type="match status" value="3"/>
</dbReference>
<feature type="domain" description="LIM zinc-binding" evidence="6">
    <location>
        <begin position="192"/>
        <end position="258"/>
    </location>
</feature>
<organism evidence="7 8">
    <name type="scientific">Clydaea vesicula</name>
    <dbReference type="NCBI Taxonomy" id="447962"/>
    <lineage>
        <taxon>Eukaryota</taxon>
        <taxon>Fungi</taxon>
        <taxon>Fungi incertae sedis</taxon>
        <taxon>Chytridiomycota</taxon>
        <taxon>Chytridiomycota incertae sedis</taxon>
        <taxon>Chytridiomycetes</taxon>
        <taxon>Lobulomycetales</taxon>
        <taxon>Lobulomycetaceae</taxon>
        <taxon>Clydaea</taxon>
    </lineage>
</organism>
<accession>A0AAD5U8Q6</accession>
<name>A0AAD5U8Q6_9FUNG</name>
<evidence type="ECO:0000256" key="1">
    <source>
        <dbReference type="ARBA" id="ARBA00022723"/>
    </source>
</evidence>
<feature type="domain" description="LIM zinc-binding" evidence="6">
    <location>
        <begin position="93"/>
        <end position="151"/>
    </location>
</feature>
<sequence>MHWPMWTKGLRKMLGENATIDEKCIECEKKLVTADEIFVGDEKSGGHVYCESCYSSYFKKGNCHWCFKPVLGLGKEYVMQEKLLWHKECYKGKSCHECLETVFGEVLEALSRNYHPKCFKCFNCKAELSSSFLDFNDEPCCRTCFGKIKSQQDYTKKMVQLQQNSIPQNQETTNFVNGIKTIDINQISACSALCILCNEEIVSISGSNNRGLTLHNGEKYHLRCFNCDVCKKSIANGTYISDQGKFFHQECNQVITMTKFGGKKLNCNECKVPVTSAYIKHLDLLYHPSCFKCFACKTQIGTDGFMENKDGMPLCCRCKTTLEEKSKINEAAKPVYRAGLKPLDPKTKDDLSGSANCITTAIGGKSVCPLCNKTCYPAEQVPGPLATVWHRTCLRCKGVYHLFIIKINGLLSQIATSS</sequence>
<dbReference type="PANTHER" id="PTHR24205">
    <property type="entry name" value="FOUR AND A HALF LIM DOMAINS PROTEIN"/>
    <property type="match status" value="1"/>
</dbReference>
<keyword evidence="2" id="KW-0677">Repeat</keyword>
<protein>
    <submittedName>
        <fullName evidence="7">LIM and senescent cell antigen-like-containing domain protein 2</fullName>
    </submittedName>
</protein>
<dbReference type="PROSITE" id="PS00478">
    <property type="entry name" value="LIM_DOMAIN_1"/>
    <property type="match status" value="2"/>
</dbReference>
<keyword evidence="8" id="KW-1185">Reference proteome</keyword>
<feature type="domain" description="LIM zinc-binding" evidence="6">
    <location>
        <begin position="265"/>
        <end position="325"/>
    </location>
</feature>
<dbReference type="EMBL" id="JADGJW010000066">
    <property type="protein sequence ID" value="KAJ3225265.1"/>
    <property type="molecule type" value="Genomic_DNA"/>
</dbReference>
<proteinExistence type="predicted"/>
<dbReference type="AlphaFoldDB" id="A0AAD5U8Q6"/>
<evidence type="ECO:0000256" key="3">
    <source>
        <dbReference type="ARBA" id="ARBA00022833"/>
    </source>
</evidence>
<dbReference type="Gene3D" id="2.10.110.10">
    <property type="entry name" value="Cysteine Rich Protein"/>
    <property type="match status" value="5"/>
</dbReference>
<evidence type="ECO:0000313" key="7">
    <source>
        <dbReference type="EMBL" id="KAJ3225265.1"/>
    </source>
</evidence>
<dbReference type="PANTHER" id="PTHR24205:SF16">
    <property type="entry name" value="GH01042P-RELATED"/>
    <property type="match status" value="1"/>
</dbReference>
<keyword evidence="3 5" id="KW-0862">Zinc</keyword>
<reference evidence="7" key="1">
    <citation type="submission" date="2020-05" db="EMBL/GenBank/DDBJ databases">
        <title>Phylogenomic resolution of chytrid fungi.</title>
        <authorList>
            <person name="Stajich J.E."/>
            <person name="Amses K."/>
            <person name="Simmons R."/>
            <person name="Seto K."/>
            <person name="Myers J."/>
            <person name="Bonds A."/>
            <person name="Quandt C.A."/>
            <person name="Barry K."/>
            <person name="Liu P."/>
            <person name="Grigoriev I."/>
            <person name="Longcore J.E."/>
            <person name="James T.Y."/>
        </authorList>
    </citation>
    <scope>NUCLEOTIDE SEQUENCE</scope>
    <source>
        <strain evidence="7">JEL0476</strain>
    </source>
</reference>
<dbReference type="CDD" id="cd08368">
    <property type="entry name" value="LIM"/>
    <property type="match status" value="2"/>
</dbReference>
<evidence type="ECO:0000256" key="5">
    <source>
        <dbReference type="PROSITE-ProRule" id="PRU00125"/>
    </source>
</evidence>
<keyword evidence="1 5" id="KW-0479">Metal-binding</keyword>
<keyword evidence="4 5" id="KW-0440">LIM domain</keyword>
<dbReference type="PROSITE" id="PS50023">
    <property type="entry name" value="LIM_DOMAIN_2"/>
    <property type="match status" value="3"/>
</dbReference>
<comment type="caution">
    <text evidence="7">The sequence shown here is derived from an EMBL/GenBank/DDBJ whole genome shotgun (WGS) entry which is preliminary data.</text>
</comment>
<evidence type="ECO:0000313" key="8">
    <source>
        <dbReference type="Proteomes" id="UP001211065"/>
    </source>
</evidence>
<gene>
    <name evidence="7" type="primary">LIMS2_2</name>
    <name evidence="7" type="ORF">HK099_007091</name>
</gene>
<evidence type="ECO:0000256" key="4">
    <source>
        <dbReference type="ARBA" id="ARBA00023038"/>
    </source>
</evidence>
<dbReference type="SUPFAM" id="SSF57716">
    <property type="entry name" value="Glucocorticoid receptor-like (DNA-binding domain)"/>
    <property type="match status" value="3"/>
</dbReference>
<dbReference type="Proteomes" id="UP001211065">
    <property type="component" value="Unassembled WGS sequence"/>
</dbReference>
<dbReference type="GO" id="GO:0046872">
    <property type="term" value="F:metal ion binding"/>
    <property type="evidence" value="ECO:0007669"/>
    <property type="project" value="UniProtKB-KW"/>
</dbReference>